<dbReference type="GO" id="GO:0008757">
    <property type="term" value="F:S-adenosylmethionine-dependent methyltransferase activity"/>
    <property type="evidence" value="ECO:0007669"/>
    <property type="project" value="InterPro"/>
</dbReference>
<keyword evidence="2 5" id="KW-0808">Transferase</keyword>
<evidence type="ECO:0000256" key="1">
    <source>
        <dbReference type="ARBA" id="ARBA00022603"/>
    </source>
</evidence>
<dbReference type="Gene3D" id="3.40.50.150">
    <property type="entry name" value="Vaccinia Virus protein VP39"/>
    <property type="match status" value="1"/>
</dbReference>
<keyword evidence="1 5" id="KW-0489">Methyltransferase</keyword>
<dbReference type="InterPro" id="IPR013216">
    <property type="entry name" value="Methyltransf_11"/>
</dbReference>
<dbReference type="RefSeq" id="WP_091834160.1">
    <property type="nucleotide sequence ID" value="NZ_FNZK01000019.1"/>
</dbReference>
<dbReference type="Proteomes" id="UP000199662">
    <property type="component" value="Unassembled WGS sequence"/>
</dbReference>
<reference evidence="5 6" key="1">
    <citation type="submission" date="2016-10" db="EMBL/GenBank/DDBJ databases">
        <authorList>
            <person name="de Groot N.N."/>
        </authorList>
    </citation>
    <scope>NUCLEOTIDE SEQUENCE [LARGE SCALE GENOMIC DNA]</scope>
    <source>
        <strain evidence="5 6">DSM 2179</strain>
    </source>
</reference>
<protein>
    <submittedName>
        <fullName evidence="5">Methyltransferase domain-containing protein</fullName>
    </submittedName>
</protein>
<dbReference type="STRING" id="84035.SAMN05660742_11939"/>
<dbReference type="Pfam" id="PF08241">
    <property type="entry name" value="Methyltransf_11"/>
    <property type="match status" value="1"/>
</dbReference>
<proteinExistence type="predicted"/>
<feature type="domain" description="Methyltransferase type 11" evidence="4">
    <location>
        <begin position="43"/>
        <end position="139"/>
    </location>
</feature>
<accession>A0A1H7C326</accession>
<gene>
    <name evidence="5" type="ORF">SAMN05660742_11939</name>
</gene>
<dbReference type="PANTHER" id="PTHR43464">
    <property type="entry name" value="METHYLTRANSFERASE"/>
    <property type="match status" value="1"/>
</dbReference>
<sequence length="221" mass="25870">MIKSKSWKWEIVDENNAKCWRNPAIESYYLINRWKQQDKNKFLDLGCGLGRHSILFAGNGFTTWAFDLSAYAVTRTKEWAKTEELAINCTVGDMLQLPYDDSQFDCILCRNVISHSDTEGVKKILEEIFRVMRPRGECYVTLGSKNAWGFHQSWPVVDENTKIRVENGPENGIPHFYADINLIEKLFKKFEIISVQHINEFINDNELHSVGWHWHILFCKH</sequence>
<dbReference type="SUPFAM" id="SSF53335">
    <property type="entry name" value="S-adenosyl-L-methionine-dependent methyltransferases"/>
    <property type="match status" value="1"/>
</dbReference>
<keyword evidence="3" id="KW-0949">S-adenosyl-L-methionine</keyword>
<evidence type="ECO:0000313" key="6">
    <source>
        <dbReference type="Proteomes" id="UP000199662"/>
    </source>
</evidence>
<dbReference type="GO" id="GO:0032259">
    <property type="term" value="P:methylation"/>
    <property type="evidence" value="ECO:0007669"/>
    <property type="project" value="UniProtKB-KW"/>
</dbReference>
<organism evidence="5 6">
    <name type="scientific">Propionispira arboris</name>
    <dbReference type="NCBI Taxonomy" id="84035"/>
    <lineage>
        <taxon>Bacteria</taxon>
        <taxon>Bacillati</taxon>
        <taxon>Bacillota</taxon>
        <taxon>Negativicutes</taxon>
        <taxon>Selenomonadales</taxon>
        <taxon>Selenomonadaceae</taxon>
        <taxon>Propionispira</taxon>
    </lineage>
</organism>
<dbReference type="AlphaFoldDB" id="A0A1H7C326"/>
<evidence type="ECO:0000256" key="2">
    <source>
        <dbReference type="ARBA" id="ARBA00022679"/>
    </source>
</evidence>
<evidence type="ECO:0000256" key="3">
    <source>
        <dbReference type="ARBA" id="ARBA00022691"/>
    </source>
</evidence>
<evidence type="ECO:0000313" key="5">
    <source>
        <dbReference type="EMBL" id="SEJ84209.1"/>
    </source>
</evidence>
<dbReference type="PANTHER" id="PTHR43464:SF19">
    <property type="entry name" value="UBIQUINONE BIOSYNTHESIS O-METHYLTRANSFERASE, MITOCHONDRIAL"/>
    <property type="match status" value="1"/>
</dbReference>
<name>A0A1H7C326_9FIRM</name>
<evidence type="ECO:0000259" key="4">
    <source>
        <dbReference type="Pfam" id="PF08241"/>
    </source>
</evidence>
<dbReference type="EMBL" id="FNZK01000019">
    <property type="protein sequence ID" value="SEJ84209.1"/>
    <property type="molecule type" value="Genomic_DNA"/>
</dbReference>
<dbReference type="InterPro" id="IPR029063">
    <property type="entry name" value="SAM-dependent_MTases_sf"/>
</dbReference>
<dbReference type="CDD" id="cd02440">
    <property type="entry name" value="AdoMet_MTases"/>
    <property type="match status" value="1"/>
</dbReference>
<keyword evidence="6" id="KW-1185">Reference proteome</keyword>